<feature type="compositionally biased region" description="Basic and acidic residues" evidence="1">
    <location>
        <begin position="57"/>
        <end position="67"/>
    </location>
</feature>
<protein>
    <submittedName>
        <fullName evidence="3">Uncharacterized protein</fullName>
    </submittedName>
</protein>
<dbReference type="AlphaFoldDB" id="A0AAF3FJ13"/>
<sequence length="673" mass="79482">MCSLARDQHLVSTCQKLSLVNYRCKSLSERAGSNYDQLKSQRCPNSQMVTRVMKKYPRQEKDKERGEANMQQIGDIKRQNMDPLPAPLFNPKEISQICKRSTDKDDLTCIPGFIPFEAKYVISQRYKIATCVIQKSMSTAMRGIMCYLFNETRFKDAGRQILKECHDVRFCAYKNEYTSITQIRTKFKLKPDDWRLLMISRDPVDRFLSGFLDKCIRKPQGAGFCNGCHRNMTCFLITEYNRIKRQIRANKFPRTFDDRHFFPQTWRCDLDKERHRYNVLRYSSDASGSFLNELLAQLKAQKIPDETLKFIRDQLSEGRTVHSTVDSDARKFLEKRLRGSPFLMEYIIYPNSQMTTRFMKKYPRQEKDKERGEANMQQIGDIKRQNMDPLPAPSFNPKEISQICKRSADKEDLTCIPGFIPFEAKYVISPRYKMATCRIQKSMSTAMRGVMCYLFNEKRFKDAGRQILKECYDVRFCANKNEYTSITQIRTKFKLKPDDWRLLMISRDPVDRFLSGFLDKCIRQPHGAGFCNGCRRNMTCFLITEYDRIKRQIRVNEFPSTFDDRHFFPQTWRCNLNKERHRYNVLRYSSDASGSFLNELLAQLKAQKIPDETLKFIRDQLSEGRTVHSTVDSDARKFLEKRLRGSPFLMEYIVRMFYTDFQYFNYSLPSGFL</sequence>
<proteinExistence type="predicted"/>
<feature type="region of interest" description="Disordered" evidence="1">
    <location>
        <begin position="56"/>
        <end position="82"/>
    </location>
</feature>
<dbReference type="GO" id="GO:1902884">
    <property type="term" value="P:positive regulation of response to oxidative stress"/>
    <property type="evidence" value="ECO:0007669"/>
    <property type="project" value="InterPro"/>
</dbReference>
<dbReference type="Proteomes" id="UP000887575">
    <property type="component" value="Unassembled WGS sequence"/>
</dbReference>
<organism evidence="2 3">
    <name type="scientific">Mesorhabditis belari</name>
    <dbReference type="NCBI Taxonomy" id="2138241"/>
    <lineage>
        <taxon>Eukaryota</taxon>
        <taxon>Metazoa</taxon>
        <taxon>Ecdysozoa</taxon>
        <taxon>Nematoda</taxon>
        <taxon>Chromadorea</taxon>
        <taxon>Rhabditida</taxon>
        <taxon>Rhabditina</taxon>
        <taxon>Rhabditomorpha</taxon>
        <taxon>Rhabditoidea</taxon>
        <taxon>Rhabditidae</taxon>
        <taxon>Mesorhabditinae</taxon>
        <taxon>Mesorhabditis</taxon>
    </lineage>
</organism>
<dbReference type="WBParaSite" id="MBELARI_LOCUS6815">
    <property type="protein sequence ID" value="MBELARI_LOCUS6815"/>
    <property type="gene ID" value="MBELARI_LOCUS6815"/>
</dbReference>
<evidence type="ECO:0000256" key="1">
    <source>
        <dbReference type="SAM" id="MobiDB-lite"/>
    </source>
</evidence>
<dbReference type="Pfam" id="PF03567">
    <property type="entry name" value="Sulfotransfer_2"/>
    <property type="match status" value="2"/>
</dbReference>
<accession>A0AAF3FJ13</accession>
<reference evidence="3" key="1">
    <citation type="submission" date="2024-02" db="UniProtKB">
        <authorList>
            <consortium name="WormBaseParasite"/>
        </authorList>
    </citation>
    <scope>IDENTIFICATION</scope>
</reference>
<dbReference type="GO" id="GO:0050650">
    <property type="term" value="P:chondroitin sulfate proteoglycan biosynthetic process"/>
    <property type="evidence" value="ECO:0007669"/>
    <property type="project" value="InterPro"/>
</dbReference>
<dbReference type="InterPro" id="IPR005331">
    <property type="entry name" value="Sulfotransferase"/>
</dbReference>
<evidence type="ECO:0000313" key="3">
    <source>
        <dbReference type="WBParaSite" id="MBELARI_LOCUS6815"/>
    </source>
</evidence>
<dbReference type="InterPro" id="IPR007669">
    <property type="entry name" value="Chst-1-like"/>
</dbReference>
<dbReference type="GO" id="GO:0047756">
    <property type="term" value="F:chondroitin 4-sulfotransferase activity"/>
    <property type="evidence" value="ECO:0007669"/>
    <property type="project" value="InterPro"/>
</dbReference>
<name>A0AAF3FJ13_9BILA</name>
<dbReference type="GO" id="GO:0016020">
    <property type="term" value="C:membrane"/>
    <property type="evidence" value="ECO:0007669"/>
    <property type="project" value="InterPro"/>
</dbReference>
<dbReference type="PANTHER" id="PTHR22900">
    <property type="entry name" value="PROTEIN CBG14245-RELATED"/>
    <property type="match status" value="1"/>
</dbReference>
<dbReference type="PANTHER" id="PTHR22900:SF5">
    <property type="entry name" value="PROTEIN CBG14245"/>
    <property type="match status" value="1"/>
</dbReference>
<evidence type="ECO:0000313" key="2">
    <source>
        <dbReference type="Proteomes" id="UP000887575"/>
    </source>
</evidence>
<keyword evidence="2" id="KW-1185">Reference proteome</keyword>